<dbReference type="InterPro" id="IPR019660">
    <property type="entry name" value="Put_sensory_transdc_reg_YbjN"/>
</dbReference>
<dbReference type="Pfam" id="PF10722">
    <property type="entry name" value="YbjN"/>
    <property type="match status" value="1"/>
</dbReference>
<dbReference type="RefSeq" id="WP_047260847.1">
    <property type="nucleotide sequence ID" value="NZ_CP011542.1"/>
</dbReference>
<dbReference type="PATRIC" id="fig|571915.4.peg.68"/>
<dbReference type="KEGG" id="cmv:CMUST_00330"/>
<evidence type="ECO:0000313" key="2">
    <source>
        <dbReference type="Proteomes" id="UP000035199"/>
    </source>
</evidence>
<gene>
    <name evidence="1" type="ORF">CMUST_00330</name>
</gene>
<sequence>MNLERLKKILEAEDTDHVTHGPDTLKLPAETASLFITIDHESKLLRFKSQWTWIGLKPKKKAKLRRRVHTLNYDGWLSGCFTDVTRPDEISVYTTYDWPIDIEFTDEQISDMLLYVFQCCLEIQQTLEKKFPNYIREQS</sequence>
<proteinExistence type="predicted"/>
<evidence type="ECO:0000313" key="1">
    <source>
        <dbReference type="EMBL" id="AKK04423.1"/>
    </source>
</evidence>
<name>A0A0G3GY03_9CORY</name>
<reference evidence="1 2" key="1">
    <citation type="journal article" date="2015" name="Genome Announc.">
        <title>Complete Genome Sequence of the Type Strain Corynebacterium mustelae DSM 45274, Isolated from Various Tissues of a Male Ferret with Lethal Sepsis.</title>
        <authorList>
            <person name="Ruckert C."/>
            <person name="Eimer J."/>
            <person name="Winkler A."/>
            <person name="Tauch A."/>
        </authorList>
    </citation>
    <scope>NUCLEOTIDE SEQUENCE [LARGE SCALE GENOMIC DNA]</scope>
    <source>
        <strain evidence="1 2">DSM 45274</strain>
    </source>
</reference>
<dbReference type="EMBL" id="CP011542">
    <property type="protein sequence ID" value="AKK04423.1"/>
    <property type="molecule type" value="Genomic_DNA"/>
</dbReference>
<dbReference type="STRING" id="571915.CMUST_00330"/>
<dbReference type="AlphaFoldDB" id="A0A0G3GY03"/>
<organism evidence="1 2">
    <name type="scientific">Corynebacterium mustelae</name>
    <dbReference type="NCBI Taxonomy" id="571915"/>
    <lineage>
        <taxon>Bacteria</taxon>
        <taxon>Bacillati</taxon>
        <taxon>Actinomycetota</taxon>
        <taxon>Actinomycetes</taxon>
        <taxon>Mycobacteriales</taxon>
        <taxon>Corynebacteriaceae</taxon>
        <taxon>Corynebacterium</taxon>
    </lineage>
</organism>
<keyword evidence="2" id="KW-1185">Reference proteome</keyword>
<dbReference type="Proteomes" id="UP000035199">
    <property type="component" value="Chromosome"/>
</dbReference>
<reference evidence="2" key="2">
    <citation type="submission" date="2015-05" db="EMBL/GenBank/DDBJ databases">
        <title>Complete genome sequence of Corynebacterium mustelae DSM 45274, isolated from various tissues of a male ferret with lethal sepsis.</title>
        <authorList>
            <person name="Ruckert C."/>
            <person name="Albersmeier A."/>
            <person name="Winkler A."/>
            <person name="Tauch A."/>
        </authorList>
    </citation>
    <scope>NUCLEOTIDE SEQUENCE [LARGE SCALE GENOMIC DNA]</scope>
    <source>
        <strain evidence="2">DSM 45274</strain>
    </source>
</reference>
<accession>A0A0G3GY03</accession>
<protein>
    <submittedName>
        <fullName evidence="1">Putative bacterial sensory transduction regulator</fullName>
    </submittedName>
</protein>